<feature type="compositionally biased region" description="Low complexity" evidence="1">
    <location>
        <begin position="252"/>
        <end position="281"/>
    </location>
</feature>
<name>A0ABV6AY47_9DEIO</name>
<sequence>MQAPIHPLRRASAPRLWPLLTVALLGLGTLSACGSSTGSTATTGADPLTFSLTSLPVGYVAEPYEAPLVVTGGTGPYGFRVAAGSLPPGISLRGQQLVGKPTKTGAFKFTLETNDAGLRSKVQEYTLNVNDLPPLALTPTLPTGEIRGETRVPVTIAGPRAVRAARMMWTLPKGVTVTRVQPGENGGVLFWQQTGQTLSVSVGFKAIPRAGARVMLVSIKPSGPVTLSATGLAFEARDGTGKLLAQQGMPNVPGAAAPVATPAGTPSTPKTGTPASTTAPATPQPATTPPATSTPSTDPATPAPDPVLPLPTPAEPAPTPPEEGNPVDPTPGPNTRLLPNGGPV</sequence>
<dbReference type="EMBL" id="JBHLYR010000031">
    <property type="protein sequence ID" value="MFB9992429.1"/>
    <property type="molecule type" value="Genomic_DNA"/>
</dbReference>
<protein>
    <submittedName>
        <fullName evidence="2">Ig domain-containing protein</fullName>
    </submittedName>
</protein>
<dbReference type="PRINTS" id="PR01217">
    <property type="entry name" value="PRICHEXTENSN"/>
</dbReference>
<gene>
    <name evidence="2" type="ORF">ACFFLM_10675</name>
</gene>
<evidence type="ECO:0000313" key="2">
    <source>
        <dbReference type="EMBL" id="MFB9992429.1"/>
    </source>
</evidence>
<evidence type="ECO:0000313" key="3">
    <source>
        <dbReference type="Proteomes" id="UP001589733"/>
    </source>
</evidence>
<feature type="compositionally biased region" description="Low complexity" evidence="1">
    <location>
        <begin position="289"/>
        <end position="300"/>
    </location>
</feature>
<reference evidence="2 3" key="1">
    <citation type="submission" date="2024-09" db="EMBL/GenBank/DDBJ databases">
        <authorList>
            <person name="Sun Q."/>
            <person name="Mori K."/>
        </authorList>
    </citation>
    <scope>NUCLEOTIDE SEQUENCE [LARGE SCALE GENOMIC DNA]</scope>
    <source>
        <strain evidence="2 3">JCM 13503</strain>
    </source>
</reference>
<dbReference type="RefSeq" id="WP_380009283.1">
    <property type="nucleotide sequence ID" value="NZ_JBHLYR010000031.1"/>
</dbReference>
<accession>A0ABV6AY47</accession>
<dbReference type="Gene3D" id="2.60.40.10">
    <property type="entry name" value="Immunoglobulins"/>
    <property type="match status" value="1"/>
</dbReference>
<dbReference type="Pfam" id="PF05345">
    <property type="entry name" value="He_PIG"/>
    <property type="match status" value="1"/>
</dbReference>
<dbReference type="InterPro" id="IPR013783">
    <property type="entry name" value="Ig-like_fold"/>
</dbReference>
<organism evidence="2 3">
    <name type="scientific">Deinococcus oregonensis</name>
    <dbReference type="NCBI Taxonomy" id="1805970"/>
    <lineage>
        <taxon>Bacteria</taxon>
        <taxon>Thermotogati</taxon>
        <taxon>Deinococcota</taxon>
        <taxon>Deinococci</taxon>
        <taxon>Deinococcales</taxon>
        <taxon>Deinococcaceae</taxon>
        <taxon>Deinococcus</taxon>
    </lineage>
</organism>
<dbReference type="Proteomes" id="UP001589733">
    <property type="component" value="Unassembled WGS sequence"/>
</dbReference>
<proteinExistence type="predicted"/>
<feature type="region of interest" description="Disordered" evidence="1">
    <location>
        <begin position="244"/>
        <end position="344"/>
    </location>
</feature>
<evidence type="ECO:0000256" key="1">
    <source>
        <dbReference type="SAM" id="MobiDB-lite"/>
    </source>
</evidence>
<feature type="compositionally biased region" description="Pro residues" evidence="1">
    <location>
        <begin position="301"/>
        <end position="332"/>
    </location>
</feature>
<comment type="caution">
    <text evidence="2">The sequence shown here is derived from an EMBL/GenBank/DDBJ whole genome shotgun (WGS) entry which is preliminary data.</text>
</comment>
<keyword evidence="3" id="KW-1185">Reference proteome</keyword>